<evidence type="ECO:0000313" key="2">
    <source>
        <dbReference type="EMBL" id="KAF6171361.1"/>
    </source>
</evidence>
<evidence type="ECO:0000313" key="3">
    <source>
        <dbReference type="Proteomes" id="UP000541444"/>
    </source>
</evidence>
<dbReference type="Proteomes" id="UP000541444">
    <property type="component" value="Unassembled WGS sequence"/>
</dbReference>
<keyword evidence="1" id="KW-0472">Membrane</keyword>
<name>A0A7J7NVX7_9MAGN</name>
<gene>
    <name evidence="2" type="ORF">GIB67_009502</name>
</gene>
<accession>A0A7J7NVX7</accession>
<keyword evidence="1" id="KW-0812">Transmembrane</keyword>
<feature type="transmembrane region" description="Helical" evidence="1">
    <location>
        <begin position="69"/>
        <end position="88"/>
    </location>
</feature>
<reference evidence="2 3" key="1">
    <citation type="journal article" date="2020" name="IScience">
        <title>Genome Sequencing of the Endangered Kingdonia uniflora (Circaeasteraceae, Ranunculales) Reveals Potential Mechanisms of Evolutionary Specialization.</title>
        <authorList>
            <person name="Sun Y."/>
            <person name="Deng T."/>
            <person name="Zhang A."/>
            <person name="Moore M.J."/>
            <person name="Landis J.B."/>
            <person name="Lin N."/>
            <person name="Zhang H."/>
            <person name="Zhang X."/>
            <person name="Huang J."/>
            <person name="Zhang X."/>
            <person name="Sun H."/>
            <person name="Wang H."/>
        </authorList>
    </citation>
    <scope>NUCLEOTIDE SEQUENCE [LARGE SCALE GENOMIC DNA]</scope>
    <source>
        <strain evidence="2">TB1705</strain>
        <tissue evidence="2">Leaf</tissue>
    </source>
</reference>
<protein>
    <submittedName>
        <fullName evidence="2">Uncharacterized protein</fullName>
    </submittedName>
</protein>
<keyword evidence="1" id="KW-1133">Transmembrane helix</keyword>
<organism evidence="2 3">
    <name type="scientific">Kingdonia uniflora</name>
    <dbReference type="NCBI Taxonomy" id="39325"/>
    <lineage>
        <taxon>Eukaryota</taxon>
        <taxon>Viridiplantae</taxon>
        <taxon>Streptophyta</taxon>
        <taxon>Embryophyta</taxon>
        <taxon>Tracheophyta</taxon>
        <taxon>Spermatophyta</taxon>
        <taxon>Magnoliopsida</taxon>
        <taxon>Ranunculales</taxon>
        <taxon>Circaeasteraceae</taxon>
        <taxon>Kingdonia</taxon>
    </lineage>
</organism>
<evidence type="ECO:0000256" key="1">
    <source>
        <dbReference type="SAM" id="Phobius"/>
    </source>
</evidence>
<comment type="caution">
    <text evidence="2">The sequence shown here is derived from an EMBL/GenBank/DDBJ whole genome shotgun (WGS) entry which is preliminary data.</text>
</comment>
<sequence length="96" mass="10948">MERTQAMKIYMESTTRDHEDESTNFDSTGITIEDIKLCGFDNPTGWWVSIISLTILMCRITCYIYTKNLIVNLITDVLGGIVSIHAYLPRALEVRS</sequence>
<proteinExistence type="predicted"/>
<keyword evidence="3" id="KW-1185">Reference proteome</keyword>
<dbReference type="EMBL" id="JACGCM010000497">
    <property type="protein sequence ID" value="KAF6171361.1"/>
    <property type="molecule type" value="Genomic_DNA"/>
</dbReference>
<dbReference type="AlphaFoldDB" id="A0A7J7NVX7"/>